<evidence type="ECO:0000256" key="3">
    <source>
        <dbReference type="ARBA" id="ARBA00022553"/>
    </source>
</evidence>
<dbReference type="OrthoDB" id="6258998at2759"/>
<reference evidence="13" key="1">
    <citation type="journal article" date="2023" name="DNA Res.">
        <title>Chromosome-level genome assembly of Phrynocephalus forsythii using third-generation DNA sequencing and Hi-C analysis.</title>
        <authorList>
            <person name="Qi Y."/>
            <person name="Zhao W."/>
            <person name="Zhao Y."/>
            <person name="Niu C."/>
            <person name="Cao S."/>
            <person name="Zhang Y."/>
        </authorList>
    </citation>
    <scope>NUCLEOTIDE SEQUENCE</scope>
    <source>
        <tissue evidence="13">Muscle</tissue>
    </source>
</reference>
<dbReference type="GO" id="GO:0001671">
    <property type="term" value="F:ATPase activator activity"/>
    <property type="evidence" value="ECO:0007669"/>
    <property type="project" value="InterPro"/>
</dbReference>
<evidence type="ECO:0000313" key="14">
    <source>
        <dbReference type="Proteomes" id="UP001142489"/>
    </source>
</evidence>
<feature type="domain" description="Torsin-1A-interacting protein 1/2 AAA+ activator" evidence="12">
    <location>
        <begin position="409"/>
        <end position="637"/>
    </location>
</feature>
<evidence type="ECO:0000256" key="7">
    <source>
        <dbReference type="ARBA" id="ARBA00023180"/>
    </source>
</evidence>
<gene>
    <name evidence="13" type="ORF">JRQ81_014134</name>
</gene>
<evidence type="ECO:0000256" key="11">
    <source>
        <dbReference type="SAM" id="Phobius"/>
    </source>
</evidence>
<dbReference type="GO" id="GO:0005635">
    <property type="term" value="C:nuclear envelope"/>
    <property type="evidence" value="ECO:0007669"/>
    <property type="project" value="UniProtKB-SubCell"/>
</dbReference>
<keyword evidence="14" id="KW-1185">Reference proteome</keyword>
<evidence type="ECO:0000256" key="2">
    <source>
        <dbReference type="ARBA" id="ARBA00007860"/>
    </source>
</evidence>
<keyword evidence="4 11" id="KW-0812">Transmembrane</keyword>
<evidence type="ECO:0000256" key="9">
    <source>
        <dbReference type="ARBA" id="ARBA00037847"/>
    </source>
</evidence>
<dbReference type="Proteomes" id="UP001142489">
    <property type="component" value="Unassembled WGS sequence"/>
</dbReference>
<organism evidence="13 14">
    <name type="scientific">Phrynocephalus forsythii</name>
    <dbReference type="NCBI Taxonomy" id="171643"/>
    <lineage>
        <taxon>Eukaryota</taxon>
        <taxon>Metazoa</taxon>
        <taxon>Chordata</taxon>
        <taxon>Craniata</taxon>
        <taxon>Vertebrata</taxon>
        <taxon>Euteleostomi</taxon>
        <taxon>Lepidosauria</taxon>
        <taxon>Squamata</taxon>
        <taxon>Bifurcata</taxon>
        <taxon>Unidentata</taxon>
        <taxon>Episquamata</taxon>
        <taxon>Toxicofera</taxon>
        <taxon>Iguania</taxon>
        <taxon>Acrodonta</taxon>
        <taxon>Agamidae</taxon>
        <taxon>Agaminae</taxon>
        <taxon>Phrynocephalus</taxon>
    </lineage>
</organism>
<feature type="compositionally biased region" description="Basic and acidic residues" evidence="10">
    <location>
        <begin position="171"/>
        <end position="184"/>
    </location>
</feature>
<evidence type="ECO:0000313" key="13">
    <source>
        <dbReference type="EMBL" id="KAJ7331954.1"/>
    </source>
</evidence>
<feature type="compositionally biased region" description="Basic and acidic residues" evidence="10">
    <location>
        <begin position="357"/>
        <end position="368"/>
    </location>
</feature>
<evidence type="ECO:0000256" key="6">
    <source>
        <dbReference type="ARBA" id="ARBA00023136"/>
    </source>
</evidence>
<dbReference type="GO" id="GO:0061024">
    <property type="term" value="P:membrane organization"/>
    <property type="evidence" value="ECO:0007669"/>
    <property type="project" value="TreeGrafter"/>
</dbReference>
<keyword evidence="3" id="KW-0597">Phosphoprotein</keyword>
<evidence type="ECO:0000256" key="5">
    <source>
        <dbReference type="ARBA" id="ARBA00022989"/>
    </source>
</evidence>
<dbReference type="Gene3D" id="3.40.50.12190">
    <property type="match status" value="1"/>
</dbReference>
<dbReference type="GO" id="GO:0016020">
    <property type="term" value="C:membrane"/>
    <property type="evidence" value="ECO:0007669"/>
    <property type="project" value="TreeGrafter"/>
</dbReference>
<dbReference type="EMBL" id="JAPFRF010000005">
    <property type="protein sequence ID" value="KAJ7331954.1"/>
    <property type="molecule type" value="Genomic_DNA"/>
</dbReference>
<dbReference type="InterPro" id="IPR008662">
    <property type="entry name" value="TOIP1/2"/>
</dbReference>
<dbReference type="PANTHER" id="PTHR18843:SF2">
    <property type="entry name" value="TORSIN-1A-INTERACTING PROTEIN 2"/>
    <property type="match status" value="1"/>
</dbReference>
<protein>
    <recommendedName>
        <fullName evidence="12">Torsin-1A-interacting protein 1/2 AAA+ activator domain-containing protein</fullName>
    </recommendedName>
</protein>
<sequence>MAEITKTAQKEFLKEDVPTLQRDFQLPNNENNLARPEENQTEETNKDSLLKIHLDSKRFTQKTENIGSLSCNVKYSSVASVFPAGSSVDKDVVYSSNEKIECSDDVTLQKNIVQPPNSTNTLANTQQYALEERKKDYLLEKHLDSDGDGQKTKASETRSYWDMCVFPEGTSVDRDTVDSSHEGMDSPGELMSQKQMILQPPSESSNTQKESENMEENSFLEKCLDSDGPPQKTGMSEPPGCNVGISSVSTAISEVNFKGKDEADSSDEKIMHSAQAILQESSVGKEYSSSKIILEDKLSCSLNQQHSKTAPEGLLKQETETLIQEPGETERKRCTTDENMTGHIVYKSENDLDSEEASQHLTEEEGKKNTVKLQESHSYSFQDFTTRGVFLAVGILLVAIFITTSGYYTARLAVMPKNPAVEAFRSRFDPLKDSFPGQSPYLWDRVQKVLQRHLNVSHPTQPAILIFTAAQDAEVTLKCLTTQVADAYSLSLKGTTIHIDGVSESVLCSDRAKLAMDEKLSFGFHGGGKAAVVHRFELLPASSTLIFYKYCDHESAAFKDVALIFTVLLEDEKLELNVNPQRVEENVRDFLWDTFTNPDAPLSHNHMDTDKLSGLWSRISHVVLPVHPVPAIEDLGCPLQMEPRNN</sequence>
<evidence type="ECO:0000256" key="1">
    <source>
        <dbReference type="ARBA" id="ARBA00004259"/>
    </source>
</evidence>
<dbReference type="PANTHER" id="PTHR18843">
    <property type="entry name" value="TORSIN-1A-INTERACTING PROTEIN"/>
    <property type="match status" value="1"/>
</dbReference>
<accession>A0A9Q0XW58</accession>
<feature type="transmembrane region" description="Helical" evidence="11">
    <location>
        <begin position="388"/>
        <end position="408"/>
    </location>
</feature>
<feature type="compositionally biased region" description="Basic and acidic residues" evidence="10">
    <location>
        <begin position="35"/>
        <end position="47"/>
    </location>
</feature>
<comment type="similarity">
    <text evidence="2">Belongs to the TOR1AIP family.</text>
</comment>
<keyword evidence="7" id="KW-0325">Glycoprotein</keyword>
<dbReference type="InterPro" id="IPR046753">
    <property type="entry name" value="TOIP1/2_C"/>
</dbReference>
<dbReference type="InterPro" id="IPR038599">
    <property type="entry name" value="LAP1C-like_C_sf"/>
</dbReference>
<feature type="region of interest" description="Disordered" evidence="10">
    <location>
        <begin position="171"/>
        <end position="190"/>
    </location>
</feature>
<evidence type="ECO:0000256" key="8">
    <source>
        <dbReference type="ARBA" id="ARBA00023242"/>
    </source>
</evidence>
<evidence type="ECO:0000259" key="12">
    <source>
        <dbReference type="Pfam" id="PF05609"/>
    </source>
</evidence>
<comment type="caution">
    <text evidence="13">The sequence shown here is derived from an EMBL/GenBank/DDBJ whole genome shotgun (WGS) entry which is preliminary data.</text>
</comment>
<evidence type="ECO:0000256" key="4">
    <source>
        <dbReference type="ARBA" id="ARBA00022692"/>
    </source>
</evidence>
<comment type="subcellular location">
    <subcellularLocation>
        <location evidence="9">Endomembrane system</location>
        <topology evidence="9">Single-pass membrane protein</topology>
    </subcellularLocation>
    <subcellularLocation>
        <location evidence="1">Nucleus envelope</location>
    </subcellularLocation>
</comment>
<feature type="region of interest" description="Disordered" evidence="10">
    <location>
        <begin position="17"/>
        <end position="47"/>
    </location>
</feature>
<proteinExistence type="inferred from homology"/>
<keyword evidence="5 11" id="KW-1133">Transmembrane helix</keyword>
<keyword evidence="6 11" id="KW-0472">Membrane</keyword>
<dbReference type="AlphaFoldDB" id="A0A9Q0XW58"/>
<keyword evidence="8" id="KW-0539">Nucleus</keyword>
<evidence type="ECO:0000256" key="10">
    <source>
        <dbReference type="SAM" id="MobiDB-lite"/>
    </source>
</evidence>
<name>A0A9Q0XW58_9SAUR</name>
<dbReference type="Pfam" id="PF05609">
    <property type="entry name" value="LAP1_C"/>
    <property type="match status" value="1"/>
</dbReference>
<feature type="region of interest" description="Disordered" evidence="10">
    <location>
        <begin position="348"/>
        <end position="369"/>
    </location>
</feature>